<evidence type="ECO:0000256" key="2">
    <source>
        <dbReference type="ARBA" id="ARBA00005336"/>
    </source>
</evidence>
<dbReference type="Gene3D" id="3.20.20.300">
    <property type="entry name" value="Glycoside hydrolase, family 3, N-terminal domain"/>
    <property type="match status" value="1"/>
</dbReference>
<dbReference type="SUPFAM" id="SSF56601">
    <property type="entry name" value="beta-lactamase/transpeptidase-like"/>
    <property type="match status" value="1"/>
</dbReference>
<keyword evidence="5" id="KW-0326">Glycosidase</keyword>
<dbReference type="InterPro" id="IPR001466">
    <property type="entry name" value="Beta-lactam-related"/>
</dbReference>
<keyword evidence="4 9" id="KW-0378">Hydrolase</keyword>
<protein>
    <recommendedName>
        <fullName evidence="3">beta-N-acetylhexosaminidase</fullName>
        <ecNumber evidence="3">3.2.1.52</ecNumber>
    </recommendedName>
</protein>
<dbReference type="InterPro" id="IPR017853">
    <property type="entry name" value="GH"/>
</dbReference>
<evidence type="ECO:0000259" key="8">
    <source>
        <dbReference type="Pfam" id="PF01915"/>
    </source>
</evidence>
<dbReference type="InterPro" id="IPR001764">
    <property type="entry name" value="Glyco_hydro_3_N"/>
</dbReference>
<dbReference type="GO" id="GO:0004563">
    <property type="term" value="F:beta-N-acetylhexosaminidase activity"/>
    <property type="evidence" value="ECO:0007669"/>
    <property type="project" value="UniProtKB-EC"/>
</dbReference>
<feature type="domain" description="Glycoside hydrolase family 3 N-terminal" evidence="7">
    <location>
        <begin position="48"/>
        <end position="363"/>
    </location>
</feature>
<dbReference type="Pfam" id="PF00933">
    <property type="entry name" value="Glyco_hydro_3"/>
    <property type="match status" value="1"/>
</dbReference>
<dbReference type="InterPro" id="IPR002772">
    <property type="entry name" value="Glyco_hydro_3_C"/>
</dbReference>
<dbReference type="Gene3D" id="3.40.50.1700">
    <property type="entry name" value="Glycoside hydrolase family 3 C-terminal domain"/>
    <property type="match status" value="1"/>
</dbReference>
<accession>A0A4Q0P606</accession>
<dbReference type="GO" id="GO:0009254">
    <property type="term" value="P:peptidoglycan turnover"/>
    <property type="evidence" value="ECO:0007669"/>
    <property type="project" value="TreeGrafter"/>
</dbReference>
<dbReference type="EC" id="3.2.1.52" evidence="3"/>
<dbReference type="PANTHER" id="PTHR30480">
    <property type="entry name" value="BETA-HEXOSAMINIDASE-RELATED"/>
    <property type="match status" value="1"/>
</dbReference>
<dbReference type="AlphaFoldDB" id="A0A4Q0P606"/>
<dbReference type="EMBL" id="QOVM01000006">
    <property type="protein sequence ID" value="RXG21079.1"/>
    <property type="molecule type" value="Genomic_DNA"/>
</dbReference>
<evidence type="ECO:0000259" key="6">
    <source>
        <dbReference type="Pfam" id="PF00144"/>
    </source>
</evidence>
<evidence type="ECO:0000313" key="9">
    <source>
        <dbReference type="EMBL" id="RXG21079.1"/>
    </source>
</evidence>
<dbReference type="SUPFAM" id="SSF51445">
    <property type="entry name" value="(Trans)glycosidases"/>
    <property type="match status" value="1"/>
</dbReference>
<keyword evidence="10" id="KW-1185">Reference proteome</keyword>
<proteinExistence type="inferred from homology"/>
<dbReference type="SUPFAM" id="SSF52279">
    <property type="entry name" value="Beta-D-glucan exohydrolase, C-terminal domain"/>
    <property type="match status" value="1"/>
</dbReference>
<dbReference type="InterPro" id="IPR036962">
    <property type="entry name" value="Glyco_hydro_3_N_sf"/>
</dbReference>
<evidence type="ECO:0000259" key="7">
    <source>
        <dbReference type="Pfam" id="PF00933"/>
    </source>
</evidence>
<evidence type="ECO:0000256" key="4">
    <source>
        <dbReference type="ARBA" id="ARBA00022801"/>
    </source>
</evidence>
<dbReference type="InterPro" id="IPR012338">
    <property type="entry name" value="Beta-lactam/transpept-like"/>
</dbReference>
<dbReference type="InterPro" id="IPR036881">
    <property type="entry name" value="Glyco_hydro_3_C_sf"/>
</dbReference>
<feature type="domain" description="Beta-lactamase-related" evidence="6">
    <location>
        <begin position="592"/>
        <end position="954"/>
    </location>
</feature>
<name>A0A4Q0P606_9FLAO</name>
<dbReference type="InterPro" id="IPR050226">
    <property type="entry name" value="NagZ_Beta-hexosaminidase"/>
</dbReference>
<evidence type="ECO:0000313" key="10">
    <source>
        <dbReference type="Proteomes" id="UP000289238"/>
    </source>
</evidence>
<feature type="domain" description="Glycoside hydrolase family 3 C-terminal" evidence="8">
    <location>
        <begin position="403"/>
        <end position="561"/>
    </location>
</feature>
<evidence type="ECO:0000256" key="3">
    <source>
        <dbReference type="ARBA" id="ARBA00012663"/>
    </source>
</evidence>
<evidence type="ECO:0000256" key="5">
    <source>
        <dbReference type="ARBA" id="ARBA00023295"/>
    </source>
</evidence>
<dbReference type="Pfam" id="PF01915">
    <property type="entry name" value="Glyco_hydro_3_C"/>
    <property type="match status" value="1"/>
</dbReference>
<gene>
    <name evidence="9" type="ORF">DSM00_2596</name>
</gene>
<dbReference type="GO" id="GO:0005975">
    <property type="term" value="P:carbohydrate metabolic process"/>
    <property type="evidence" value="ECO:0007669"/>
    <property type="project" value="InterPro"/>
</dbReference>
<comment type="catalytic activity">
    <reaction evidence="1">
        <text>Hydrolysis of terminal non-reducing N-acetyl-D-hexosamine residues in N-acetyl-beta-D-hexosaminides.</text>
        <dbReference type="EC" id="3.2.1.52"/>
    </reaction>
</comment>
<evidence type="ECO:0000256" key="1">
    <source>
        <dbReference type="ARBA" id="ARBA00001231"/>
    </source>
</evidence>
<organism evidence="9 10">
    <name type="scientific">Leeuwenhoekiella aequorea</name>
    <dbReference type="NCBI Taxonomy" id="283736"/>
    <lineage>
        <taxon>Bacteria</taxon>
        <taxon>Pseudomonadati</taxon>
        <taxon>Bacteroidota</taxon>
        <taxon>Flavobacteriia</taxon>
        <taxon>Flavobacteriales</taxon>
        <taxon>Flavobacteriaceae</taxon>
        <taxon>Leeuwenhoekiella</taxon>
    </lineage>
</organism>
<dbReference type="PANTHER" id="PTHR30480:SF13">
    <property type="entry name" value="BETA-HEXOSAMINIDASE"/>
    <property type="match status" value="1"/>
</dbReference>
<dbReference type="Gene3D" id="3.40.710.10">
    <property type="entry name" value="DD-peptidase/beta-lactamase superfamily"/>
    <property type="match status" value="1"/>
</dbReference>
<dbReference type="Proteomes" id="UP000289238">
    <property type="component" value="Unassembled WGS sequence"/>
</dbReference>
<reference evidence="9 10" key="1">
    <citation type="submission" date="2018-07" db="EMBL/GenBank/DDBJ databases">
        <title>Leeuwenhoekiella genomics.</title>
        <authorList>
            <person name="Tahon G."/>
            <person name="Willems A."/>
        </authorList>
    </citation>
    <scope>NUCLEOTIDE SEQUENCE [LARGE SCALE GENOMIC DNA]</scope>
    <source>
        <strain evidence="9 10">LMG 22550</strain>
    </source>
</reference>
<sequence>MYMMREHLLVGVFLILAFQGFSQSKNPLIAKDITEQQAWVDSIYNKMTLKEKIGQLFMVDVFSSDPKSKTDAIKTLIKNNHIGGIIFSKGGPMRQAKLNNEFQAISKIPLMMAMDAEWGLAMRLDSTYAFPWNMTLGAIRDNKIVEEVAKQIGLHNKRLGVHINFAPVVDINVNPENPIIGNRSFGEDRNNVTDKSVAFIKGMQEAGVLGSAKHFPGHGDTNQDSHKTLPTLPFTRKRLDSIEMFPYKKVIDAGIASIMIGHLNVPALESRPGYPTSLSQKVVTGLLKDSLGFQGLIFTDALNMKGASNYKEPGLIDLEAFKAGNDILLISENVPKAMLKIEDAYNSGAITETRLARSVKKILFAKFKVGLNKYQPVSTTNLYNDLNSVQDDVIYRKAMANAITVLKNDQAILPVKDLDLKKIAFVELGDDSGNTFHQALQKYTSVTKISANSSAEYVSKLEKFNYVIIGFHRSDENPWKSYSMTSGDIAIIEAIANAKPTVLDVFVRPYALLKLKDISKIEGIVMSYQNSKIAQDLSAQLIFGAIGAQGKLPVSLGKNFQINTSFETGSLRRLQYGVPEEEGMNSNKLKEIDELVKEGLTEVMFPGAQVLVARNGKVIYEKSFGHHTYTKKEDVKLTDLYDLASMTKILATLPMLMQQFDNNEFALNDKLGSILPVLRGTNKEDITIKQVLSHYGKLKPWLPFYRATYDASGKPSKKYYRSSPEGDFSIKIAEDMYLRKDYPDTIVKIIVDTDLLPSRVYKYSDLSYFLFKKYLEDTSNTDLDTLTQRTYYKTLGANHMGYKPLSFAPKSEIVPSENDTYWRMQQIQGYVHDMGAAMDDNIGGHAGLFSNANDVAKMMQMYLQNGYYGGKRYFSKNTMDAFNTCYYCGEGVRRGVGFDKPQLGSVGGTCGCVSKSSFGHSGFTGTFTWADPETQIVYVFLSNRTFPDAENRKLIRSDLRSRIQEVIQNAIIP</sequence>
<comment type="caution">
    <text evidence="9">The sequence shown here is derived from an EMBL/GenBank/DDBJ whole genome shotgun (WGS) entry which is preliminary data.</text>
</comment>
<dbReference type="Pfam" id="PF00144">
    <property type="entry name" value="Beta-lactamase"/>
    <property type="match status" value="1"/>
</dbReference>
<comment type="similarity">
    <text evidence="2">Belongs to the glycosyl hydrolase 3 family.</text>
</comment>